<dbReference type="RefSeq" id="WP_010945176.1">
    <property type="nucleotide sequence ID" value="NC_002940.2"/>
</dbReference>
<evidence type="ECO:0000313" key="2">
    <source>
        <dbReference type="EMBL" id="AAP96127.1"/>
    </source>
</evidence>
<feature type="chain" id="PRO_5003424094" evidence="1">
    <location>
        <begin position="20"/>
        <end position="163"/>
    </location>
</feature>
<keyword evidence="1" id="KW-0732">Signal</keyword>
<dbReference type="HOGENOM" id="CLU_1591118_0_0_6"/>
<dbReference type="InterPro" id="IPR031579">
    <property type="entry name" value="RcpB"/>
</dbReference>
<dbReference type="Pfam" id="PF16971">
    <property type="entry name" value="RcpB"/>
    <property type="match status" value="1"/>
</dbReference>
<dbReference type="OrthoDB" id="5679242at2"/>
<keyword evidence="3" id="KW-1185">Reference proteome</keyword>
<dbReference type="AlphaFoldDB" id="G1UBC0"/>
<dbReference type="KEGG" id="hdu:HD_1306"/>
<evidence type="ECO:0000313" key="3">
    <source>
        <dbReference type="Proteomes" id="UP000001022"/>
    </source>
</evidence>
<dbReference type="eggNOG" id="ENOG5031K1I">
    <property type="taxonomic scope" value="Bacteria"/>
</dbReference>
<evidence type="ECO:0000256" key="1">
    <source>
        <dbReference type="SAM" id="SignalP"/>
    </source>
</evidence>
<dbReference type="STRING" id="233412.HD_1306"/>
<dbReference type="Proteomes" id="UP000001022">
    <property type="component" value="Chromosome"/>
</dbReference>
<sequence length="163" mass="18373">MRKLLTVCSFCAVALPTFAQTELLANTRPAQPLKSQIASAKSFNIKRFVLANNSDVAVENLLTEVAAKAKSAPDSQTLHIISMDKKVKELAKSISKRLKAMKIKHNISVEQRATINPLYPIYVEFHEIARKPIHCKVEIGEDYWSFDPADYCATKHNDYLQLK</sequence>
<organism evidence="2 3">
    <name type="scientific">Haemophilus ducreyi (strain 35000HP / ATCC 700724)</name>
    <dbReference type="NCBI Taxonomy" id="233412"/>
    <lineage>
        <taxon>Bacteria</taxon>
        <taxon>Pseudomonadati</taxon>
        <taxon>Pseudomonadota</taxon>
        <taxon>Gammaproteobacteria</taxon>
        <taxon>Pasteurellales</taxon>
        <taxon>Pasteurellaceae</taxon>
        <taxon>Haemophilus</taxon>
    </lineage>
</organism>
<gene>
    <name evidence="2" type="primary">rcpB</name>
    <name evidence="2" type="ordered locus">HD_1306</name>
</gene>
<name>G1UBC0_HAEDU</name>
<reference evidence="3" key="1">
    <citation type="submission" date="2003-06" db="EMBL/GenBank/DDBJ databases">
        <title>The complete genome sequence of Haemophilus ducreyi.</title>
        <authorList>
            <person name="Munson R.S. Jr."/>
            <person name="Ray W.C."/>
            <person name="Mahairas G."/>
            <person name="Sabo P."/>
            <person name="Mungur R."/>
            <person name="Johnson L."/>
            <person name="Nguyen D."/>
            <person name="Wang J."/>
            <person name="Forst C."/>
            <person name="Hood L."/>
        </authorList>
    </citation>
    <scope>NUCLEOTIDE SEQUENCE [LARGE SCALE GENOMIC DNA]</scope>
    <source>
        <strain evidence="3">35000HP / ATCC 700724</strain>
    </source>
</reference>
<feature type="signal peptide" evidence="1">
    <location>
        <begin position="1"/>
        <end position="19"/>
    </location>
</feature>
<proteinExistence type="predicted"/>
<protein>
    <submittedName>
        <fullName evidence="2">Rough colony protein B</fullName>
    </submittedName>
</protein>
<accession>G1UBC0</accession>
<dbReference type="EMBL" id="AE017143">
    <property type="protein sequence ID" value="AAP96127.1"/>
    <property type="molecule type" value="Genomic_DNA"/>
</dbReference>